<proteinExistence type="predicted"/>
<feature type="coiled-coil region" evidence="2">
    <location>
        <begin position="1782"/>
        <end position="1820"/>
    </location>
</feature>
<protein>
    <recommendedName>
        <fullName evidence="4">Calponin-homology (CH) domain-containing protein</fullName>
    </recommendedName>
</protein>
<dbReference type="EMBL" id="RCHS01004296">
    <property type="protein sequence ID" value="RMX36545.1"/>
    <property type="molecule type" value="Genomic_DNA"/>
</dbReference>
<evidence type="ECO:0000256" key="3">
    <source>
        <dbReference type="SAM" id="MobiDB-lite"/>
    </source>
</evidence>
<evidence type="ECO:0000313" key="5">
    <source>
        <dbReference type="EMBL" id="RMX36545.1"/>
    </source>
</evidence>
<feature type="coiled-coil region" evidence="2">
    <location>
        <begin position="1186"/>
        <end position="1213"/>
    </location>
</feature>
<feature type="domain" description="Calponin-homology (CH)" evidence="4">
    <location>
        <begin position="19"/>
        <end position="124"/>
    </location>
</feature>
<feature type="coiled-coil region" evidence="2">
    <location>
        <begin position="1630"/>
        <end position="1657"/>
    </location>
</feature>
<name>A0A3M6T551_POCDA</name>
<feature type="compositionally biased region" description="Basic and acidic residues" evidence="3">
    <location>
        <begin position="472"/>
        <end position="483"/>
    </location>
</feature>
<feature type="coiled-coil region" evidence="2">
    <location>
        <begin position="1307"/>
        <end position="1341"/>
    </location>
</feature>
<feature type="coiled-coil region" evidence="2">
    <location>
        <begin position="1886"/>
        <end position="1923"/>
    </location>
</feature>
<feature type="coiled-coil region" evidence="2">
    <location>
        <begin position="1426"/>
        <end position="1460"/>
    </location>
</feature>
<dbReference type="Gene3D" id="1.10.418.10">
    <property type="entry name" value="Calponin-like domain"/>
    <property type="match status" value="2"/>
</dbReference>
<dbReference type="Gene3D" id="1.20.58.60">
    <property type="match status" value="12"/>
</dbReference>
<dbReference type="SMART" id="SM00033">
    <property type="entry name" value="CH"/>
    <property type="match status" value="2"/>
</dbReference>
<dbReference type="InterPro" id="IPR018159">
    <property type="entry name" value="Spectrin/alpha-actinin"/>
</dbReference>
<evidence type="ECO:0000313" key="6">
    <source>
        <dbReference type="Proteomes" id="UP000275408"/>
    </source>
</evidence>
<gene>
    <name evidence="5" type="ORF">pdam_00019227</name>
</gene>
<feature type="region of interest" description="Disordered" evidence="3">
    <location>
        <begin position="472"/>
        <end position="495"/>
    </location>
</feature>
<feature type="coiled-coil region" evidence="2">
    <location>
        <begin position="1067"/>
        <end position="1101"/>
    </location>
</feature>
<dbReference type="SUPFAM" id="SSF46966">
    <property type="entry name" value="Spectrin repeat"/>
    <property type="match status" value="9"/>
</dbReference>
<sequence>MFGSAGDDLVCVGRGEREEIHKKTFQKWINSKLAMAVPPLEVKDLIEEVRDGHVFLSLLEVLLGTTLKREKGRMRVHKLTNVTTALKVLEKNKVKLVGISNYDIVDGKSTTILGLIWSIILRFQVQGVMTGDDSGDSSVKDFQVEKKLLSWCKTSLEGYEDSVKLKDFTTSWRDGLAFNAIIHTHKPELFRFESLLKNDNKTNLDHAFNVANEEFSVPKLLDPADIDVDKPDKKLIMMYLTSLFHGLREYSPQGGKKRRKLDDLAGLEAYRASLRDLNAYITQEETLVSNKLESTGRFGNPLEDYNKSKSLMDDIKNHRQDVGNVEDMGQALIMNDKTDEIHRTEIKNQLLLLHDRWEKLEKLSQRLHKRCRGALVSPREQQIDIYNSWIQQMRSEISKRGRSQSQTEIRREIDEHEGSMVRIDYKKKEVDRVISEVNELCLEPYVDEEDREILRGKQKDLNINWDTMTTEAHQKSKELKDKLSPSSSAEENRETELLVQVSQDSVQSTPSEFSTFEIQPNIQHTVESQPNVHYLIDFEDDHVDGADQIDSHGREAERDAKLDTLRDKMNAVQLVLERCSGKLENLKSSGAPNDLPGVKEQQNMVKDCDSELKEGEPLLQDVILYGRELSRDDLFDDNEKEEITRNMAQLQEHYDELRNFIDDEQEGLSELRNELEKRNKIRDWERKRDELNEKLSRCEDKLRLQIQDQLREELAPGEEILAAAKNLSKEISDLDPEVARVTDDGIKLVKSENIGGDLEEKLVQDINDIEERYEKLKKSSSADVKRYCKCTNDVMSVFPEIQSGYDYGNDLLADNQLSDEDRDKIEKEMNNIGEDFKALQQDINAEQDRLNNLLSEKVAEDARAQDKLKKWQDGKDKLNSKYKKTRGKFNKVKGQGIPKDPKKVQEQLELTRECSSEIADSVPEIQQAFKCAEDLISDKSVDTRDRESIKKERNEIGEGFKSLKLELNDYEKELEDLGLQQDKEKSEKITTWQTWIIRMRKLQDKCQAKTNELKEANEPQNKKEVEEQMVLVKECKEELEAAKPVIHEGIDYGKLLIDDEILDDEVKASIKKDVNDMEYNLDKMEKDNADEQGRLEILAIQFDTDKKDKLVKWETWKVKLRSILALKRNHLDEVKADDPTNRNVEELLAKAKDCEDSLTNTEPEIKFALDYGEQLVDDDLTDPDEKQKIHDDVVEMERTLKDLKEDTAKEKLRLQQIYFQQNEEKEKKLKQWEIWVIRINKLQGECQEKVKDLKSKGDPHDKKDLEEQIVLAKEFEEELQSAKPVIDEGTAYGSLLLNDDIVDEDNKAKVKQDLDHIEEDLKELEKANGDEQKRLEDILYQKGEEQKVTEWKNRTTRIHILIKDCGDKMAELQAKGNPKDRGDTEEQITLSKECSHKLQASKPEINAGLAFGKELLEDDYISYVNKANIKQDLNELGGDMERLERANDEQERRIRERLDALQKEEAVMKDWRDRCASLTSYMDAADEKIQNGKNAESNEDVESSYILLKLFSLCQPLTNRIDDTISKLKMQQEDKLQKWHEGLDEVSGWVVKTRVKVEAQQRLATDVDAALEQIDDFQEIIKDAPGYQEKVTHLNEFSGNLVTDPCLGEEERRGVREETVICNENWNDLVNLANAKQARMEENLNKLERQEQDALERWRIRSERAGLALDKLEGQISVIDDPIGNDIETVRRQEDAFEIAIEQMLSLEMENIFNLIQIDKAYVIFSNEMELNTTQMLDTLALGEKVKKDPKLTQKRKDEVVEHLNSLTARWDRIKDFVALRKERLDEASKRMQRDRRKKLDEWEEKVNHFDSFLRKAERETERLEPIADDLETVQRQYDDFQKTNQLIGQQKKVDDFETFTVELLADPVIDERSKQSMEHDKDDRLERWERVVEKINDHQHGLEEQLTNLEKTEGELSRWNDQFDIIQVEAAKVESVCEQEIAPDFDALEKQKTEVQVGQTRIRCVLFTDKLFEMLFSFHDVNGACLFLQRLKKTVNVLDPQVDDFLKNSDWLIDQSDVPEKDLETVEHEAEVFKKRWNKVKFDLDARQQRIEDKHLSLQQRQKDLLGQWKNSCNSTLKWLSDTSARVQAQDVTPPDLDHARAQRQEIEDILREIKRHDNQMDKLDQLGDKITNDPSMRDLERNLVNNEKATIIERYKGLLASTEAAKNRLDDQIKQMEKEQGEKMKLWPEKTDPLDKWLIKNETTVQSHEPIGYDISYVKTQEKDAQVGAFSNCLLLYSVRKAMITELLQEQPKFAEMTDFGNKLTTEPCVGLEERVKIQKDMQSLHERWDGLYESATSRHDRIQDRLKILEDEQKRLADERKMLEEEEVQRQIDMERRRKEEEERRKKEAEERRRREEEARKRKEEEERKRREEEERIRKEEEDKRKRKEEEEKRRREEEARQRREEEERERREEEQKRKLEQEERKRKEEEDRKKREEERKQREEEERKKREDENRKRKEEQERRRKEQEERRKKEEEERKKREEERRKKREEEEKKKKEREEKKRLEEDEKKRKEEEKQKVGRFTPVLFFLLVLLAKCFFFFF</sequence>
<dbReference type="Pfam" id="PF00435">
    <property type="entry name" value="Spectrin"/>
    <property type="match status" value="4"/>
</dbReference>
<feature type="coiled-coil region" evidence="2">
    <location>
        <begin position="640"/>
        <end position="708"/>
    </location>
</feature>
<feature type="coiled-coil region" evidence="2">
    <location>
        <begin position="960"/>
        <end position="1042"/>
    </location>
</feature>
<evidence type="ECO:0000259" key="4">
    <source>
        <dbReference type="PROSITE" id="PS50021"/>
    </source>
</evidence>
<feature type="coiled-coil region" evidence="2">
    <location>
        <begin position="2154"/>
        <end position="2184"/>
    </location>
</feature>
<feature type="coiled-coil region" evidence="2">
    <location>
        <begin position="822"/>
        <end position="856"/>
    </location>
</feature>
<keyword evidence="6" id="KW-1185">Reference proteome</keyword>
<feature type="region of interest" description="Disordered" evidence="3">
    <location>
        <begin position="2337"/>
        <end position="2522"/>
    </location>
</feature>
<dbReference type="InterPro" id="IPR001715">
    <property type="entry name" value="CH_dom"/>
</dbReference>
<dbReference type="PROSITE" id="PS50021">
    <property type="entry name" value="CH"/>
    <property type="match status" value="2"/>
</dbReference>
<dbReference type="InterPro" id="IPR002017">
    <property type="entry name" value="Spectrin_repeat"/>
</dbReference>
<dbReference type="OrthoDB" id="5990288at2759"/>
<accession>A0A3M6T551</accession>
<feature type="domain" description="Calponin-homology (CH)" evidence="4">
    <location>
        <begin position="142"/>
        <end position="248"/>
    </location>
</feature>
<dbReference type="Proteomes" id="UP000275408">
    <property type="component" value="Unassembled WGS sequence"/>
</dbReference>
<comment type="caution">
    <text evidence="5">The sequence shown here is derived from an EMBL/GenBank/DDBJ whole genome shotgun (WGS) entry which is preliminary data.</text>
</comment>
<organism evidence="5 6">
    <name type="scientific">Pocillopora damicornis</name>
    <name type="common">Cauliflower coral</name>
    <name type="synonym">Millepora damicornis</name>
    <dbReference type="NCBI Taxonomy" id="46731"/>
    <lineage>
        <taxon>Eukaryota</taxon>
        <taxon>Metazoa</taxon>
        <taxon>Cnidaria</taxon>
        <taxon>Anthozoa</taxon>
        <taxon>Hexacorallia</taxon>
        <taxon>Scleractinia</taxon>
        <taxon>Astrocoeniina</taxon>
        <taxon>Pocilloporidae</taxon>
        <taxon>Pocillopora</taxon>
    </lineage>
</organism>
<dbReference type="STRING" id="46731.A0A3M6T551"/>
<dbReference type="SUPFAM" id="SSF47576">
    <property type="entry name" value="Calponin-homology domain, CH-domain"/>
    <property type="match status" value="1"/>
</dbReference>
<dbReference type="Pfam" id="PF00307">
    <property type="entry name" value="CH"/>
    <property type="match status" value="2"/>
</dbReference>
<feature type="coiled-coil region" evidence="2">
    <location>
        <begin position="2098"/>
        <end position="2128"/>
    </location>
</feature>
<evidence type="ECO:0000256" key="1">
    <source>
        <dbReference type="ARBA" id="ARBA00022737"/>
    </source>
</evidence>
<keyword evidence="2" id="KW-0175">Coiled coil</keyword>
<dbReference type="InterPro" id="IPR036872">
    <property type="entry name" value="CH_dom_sf"/>
</dbReference>
<keyword evidence="1" id="KW-0677">Repeat</keyword>
<dbReference type="PANTHER" id="PTHR11915">
    <property type="entry name" value="SPECTRIN/FILAMIN RELATED CYTOSKELETAL PROTEIN"/>
    <property type="match status" value="1"/>
</dbReference>
<dbReference type="SMART" id="SM00150">
    <property type="entry name" value="SPEC"/>
    <property type="match status" value="11"/>
</dbReference>
<evidence type="ECO:0000256" key="2">
    <source>
        <dbReference type="SAM" id="Coils"/>
    </source>
</evidence>
<reference evidence="5 6" key="1">
    <citation type="journal article" date="2018" name="Sci. Rep.">
        <title>Comparative analysis of the Pocillopora damicornis genome highlights role of immune system in coral evolution.</title>
        <authorList>
            <person name="Cunning R."/>
            <person name="Bay R.A."/>
            <person name="Gillette P."/>
            <person name="Baker A.C."/>
            <person name="Traylor-Knowles N."/>
        </authorList>
    </citation>
    <scope>NUCLEOTIDE SEQUENCE [LARGE SCALE GENOMIC DNA]</scope>
    <source>
        <strain evidence="5">RSMAS</strain>
        <tissue evidence="5">Whole animal</tissue>
    </source>
</reference>